<gene>
    <name evidence="2" type="ORF">POL25_28545</name>
</gene>
<dbReference type="EMBL" id="JAQNDL010000003">
    <property type="protein sequence ID" value="MDC0720888.1"/>
    <property type="molecule type" value="Genomic_DNA"/>
</dbReference>
<protein>
    <submittedName>
        <fullName evidence="2">Uncharacterized protein</fullName>
    </submittedName>
</protein>
<accession>A0ABT5E7K6</accession>
<name>A0ABT5E7K6_9BACT</name>
<comment type="caution">
    <text evidence="2">The sequence shown here is derived from an EMBL/GenBank/DDBJ whole genome shotgun (WGS) entry which is preliminary data.</text>
</comment>
<dbReference type="RefSeq" id="WP_272089397.1">
    <property type="nucleotide sequence ID" value="NZ_JAQNDL010000003.1"/>
</dbReference>
<feature type="region of interest" description="Disordered" evidence="1">
    <location>
        <begin position="31"/>
        <end position="55"/>
    </location>
</feature>
<evidence type="ECO:0000256" key="1">
    <source>
        <dbReference type="SAM" id="MobiDB-lite"/>
    </source>
</evidence>
<feature type="compositionally biased region" description="Pro residues" evidence="1">
    <location>
        <begin position="35"/>
        <end position="53"/>
    </location>
</feature>
<sequence>MNRGIWITLGTALGVAGVGGALLHSRRASAASLPTPAPGPGPASGPVPAPGPAPHIELAPLPRAADVNGDLSTNWGETPVDLRPLFVLMEEIARIPGSARVFAVIAYRESRFVTTAHNGNATDEQDERDGSRLAYDNNKAKNPPLRYGEHAAEFGSGGLFGALAPYFLWTGVPEVRSKAPLLNAPPELVFQPRAAAFGAAVYMQRILRNYRVDDIADIKVGWANPSLLGSGRGGTKYHDVRARFLTDAVFLDIDLTDATTIPPKLDASAWPGVPAVFAGLAGALPKDLA</sequence>
<keyword evidence="3" id="KW-1185">Reference proteome</keyword>
<reference evidence="2 3" key="1">
    <citation type="submission" date="2022-11" db="EMBL/GenBank/DDBJ databases">
        <title>Minimal conservation of predation-associated metabolite biosynthetic gene clusters underscores biosynthetic potential of Myxococcota including descriptions for ten novel species: Archangium lansinium sp. nov., Myxococcus landrumus sp. nov., Nannocystis bai.</title>
        <authorList>
            <person name="Ahearne A."/>
            <person name="Stevens C."/>
            <person name="Dowd S."/>
        </authorList>
    </citation>
    <scope>NUCLEOTIDE SEQUENCE [LARGE SCALE GENOMIC DNA]</scope>
    <source>
        <strain evidence="2 3">BB15-2</strain>
    </source>
</reference>
<evidence type="ECO:0000313" key="3">
    <source>
        <dbReference type="Proteomes" id="UP001221686"/>
    </source>
</evidence>
<evidence type="ECO:0000313" key="2">
    <source>
        <dbReference type="EMBL" id="MDC0720888.1"/>
    </source>
</evidence>
<organism evidence="2 3">
    <name type="scientific">Nannocystis bainbridge</name>
    <dbReference type="NCBI Taxonomy" id="2995303"/>
    <lineage>
        <taxon>Bacteria</taxon>
        <taxon>Pseudomonadati</taxon>
        <taxon>Myxococcota</taxon>
        <taxon>Polyangia</taxon>
        <taxon>Nannocystales</taxon>
        <taxon>Nannocystaceae</taxon>
        <taxon>Nannocystis</taxon>
    </lineage>
</organism>
<proteinExistence type="predicted"/>
<dbReference type="Proteomes" id="UP001221686">
    <property type="component" value="Unassembled WGS sequence"/>
</dbReference>